<evidence type="ECO:0000313" key="1">
    <source>
        <dbReference type="EMBL" id="KMQ70434.1"/>
    </source>
</evidence>
<comment type="caution">
    <text evidence="1">The sequence shown here is derived from an EMBL/GenBank/DDBJ whole genome shotgun (WGS) entry which is preliminary data.</text>
</comment>
<evidence type="ECO:0000313" key="2">
    <source>
        <dbReference type="Proteomes" id="UP000035900"/>
    </source>
</evidence>
<organism evidence="1 2">
    <name type="scientific">Chryseobacterium koreense CCUG 49689</name>
    <dbReference type="NCBI Taxonomy" id="1304281"/>
    <lineage>
        <taxon>Bacteria</taxon>
        <taxon>Pseudomonadati</taxon>
        <taxon>Bacteroidota</taxon>
        <taxon>Flavobacteriia</taxon>
        <taxon>Flavobacteriales</taxon>
        <taxon>Weeksellaceae</taxon>
        <taxon>Chryseobacterium group</taxon>
        <taxon>Chryseobacterium</taxon>
    </lineage>
</organism>
<sequence>MARQKGPIKFQGSMGDITFYRTKDGYMAREKGGITAERLQNDPRFQRTRENMAEFGRAGKAGKLLRASIQNLLKNSADRRMVSRLTKEMVKVIQMDAVNPRGQRNVIDGEVELLLGFDFNIHGKLEHSISEQFTATIDRVTGDAVVEMQPFIPTESLTPPEGSTHYKIVAAAMDINFESGTFVSEKNATPVQPIDTVMTAPLQLNNNLPENSVNPLFLVFGINFYQEVNGTFYELKNGIYNALKIVNISGTP</sequence>
<reference evidence="1 2" key="1">
    <citation type="journal article" date="2004" name="Int. J. Syst. Evol. Microbiol.">
        <title>Kaistella koreensis gen. nov., sp. nov., a novel member of the Chryseobacterium-Bergeyella-Riemerella branch.</title>
        <authorList>
            <person name="Kim M.K."/>
            <person name="Im W.T."/>
            <person name="Shin Y.K."/>
            <person name="Lim J.H."/>
            <person name="Kim S.H."/>
            <person name="Lee B.C."/>
            <person name="Park M.Y."/>
            <person name="Lee K.Y."/>
            <person name="Lee S.T."/>
        </authorList>
    </citation>
    <scope>NUCLEOTIDE SEQUENCE [LARGE SCALE GENOMIC DNA]</scope>
    <source>
        <strain evidence="1 2">CCUG 49689</strain>
    </source>
</reference>
<dbReference type="Proteomes" id="UP000035900">
    <property type="component" value="Unassembled WGS sequence"/>
</dbReference>
<dbReference type="EMBL" id="LFNG01000019">
    <property type="protein sequence ID" value="KMQ70434.1"/>
    <property type="molecule type" value="Genomic_DNA"/>
</dbReference>
<gene>
    <name evidence="1" type="ORF">ACM44_12420</name>
</gene>
<proteinExistence type="predicted"/>
<name>A0A0J7IX88_9FLAO</name>
<protein>
    <submittedName>
        <fullName evidence="1">Uncharacterized protein</fullName>
    </submittedName>
</protein>
<dbReference type="AlphaFoldDB" id="A0A0J7IX88"/>
<keyword evidence="2" id="KW-1185">Reference proteome</keyword>
<dbReference type="STRING" id="1304281.ACM44_12420"/>
<dbReference type="PATRIC" id="fig|1304281.5.peg.2679"/>
<accession>A0A0J7IX88</accession>
<dbReference type="OrthoDB" id="645138at2"/>